<feature type="compositionally biased region" description="Basic and acidic residues" evidence="1">
    <location>
        <begin position="199"/>
        <end position="209"/>
    </location>
</feature>
<feature type="compositionally biased region" description="Basic and acidic residues" evidence="1">
    <location>
        <begin position="173"/>
        <end position="187"/>
    </location>
</feature>
<protein>
    <recommendedName>
        <fullName evidence="4">PB1 domain-containing protein</fullName>
    </recommendedName>
</protein>
<evidence type="ECO:0000256" key="1">
    <source>
        <dbReference type="SAM" id="MobiDB-lite"/>
    </source>
</evidence>
<dbReference type="EMBL" id="JAPFFF010000004">
    <property type="protein sequence ID" value="KAK8892546.1"/>
    <property type="molecule type" value="Genomic_DNA"/>
</dbReference>
<feature type="region of interest" description="Disordered" evidence="1">
    <location>
        <begin position="167"/>
        <end position="295"/>
    </location>
</feature>
<feature type="compositionally biased region" description="Low complexity" evidence="1">
    <location>
        <begin position="284"/>
        <end position="295"/>
    </location>
</feature>
<dbReference type="Proteomes" id="UP001470230">
    <property type="component" value="Unassembled WGS sequence"/>
</dbReference>
<comment type="caution">
    <text evidence="2">The sequence shown here is derived from an EMBL/GenBank/DDBJ whole genome shotgun (WGS) entry which is preliminary data.</text>
</comment>
<proteinExistence type="predicted"/>
<feature type="region of interest" description="Disordered" evidence="1">
    <location>
        <begin position="73"/>
        <end position="93"/>
    </location>
</feature>
<organism evidence="2 3">
    <name type="scientific">Tritrichomonas musculus</name>
    <dbReference type="NCBI Taxonomy" id="1915356"/>
    <lineage>
        <taxon>Eukaryota</taxon>
        <taxon>Metamonada</taxon>
        <taxon>Parabasalia</taxon>
        <taxon>Tritrichomonadida</taxon>
        <taxon>Tritrichomonadidae</taxon>
        <taxon>Tritrichomonas</taxon>
    </lineage>
</organism>
<evidence type="ECO:0008006" key="4">
    <source>
        <dbReference type="Google" id="ProtNLM"/>
    </source>
</evidence>
<gene>
    <name evidence="2" type="ORF">M9Y10_029779</name>
</gene>
<evidence type="ECO:0000313" key="3">
    <source>
        <dbReference type="Proteomes" id="UP001470230"/>
    </source>
</evidence>
<reference evidence="2 3" key="1">
    <citation type="submission" date="2024-04" db="EMBL/GenBank/DDBJ databases">
        <title>Tritrichomonas musculus Genome.</title>
        <authorList>
            <person name="Alves-Ferreira E."/>
            <person name="Grigg M."/>
            <person name="Lorenzi H."/>
            <person name="Galac M."/>
        </authorList>
    </citation>
    <scope>NUCLEOTIDE SEQUENCE [LARGE SCALE GENOMIC DNA]</scope>
    <source>
        <strain evidence="2 3">EAF2021</strain>
    </source>
</reference>
<evidence type="ECO:0000313" key="2">
    <source>
        <dbReference type="EMBL" id="KAK8892546.1"/>
    </source>
</evidence>
<sequence>METLSGLDEMELDIMKDLKTEPNIIFIYPDGSELKTYFDEETEIEIIKSFLSDKNHSPKEIRFSIIKREPSTVSFSDKTQSQQNQRSSVSDFSKSYRELKTDDKNLNTDMFYKTLKPRKIISRPTSILKQNHPQITKPIVGEKKASVIQVKEPNKNTITSIVQSEMYLDEESSEHNSKSKYEVHLPETDNSQSNGSPHAKSDTRGERKPNPRCMTPNKERVQQIGTDQITLEKKRSQSSFGKPIPINTVGAKVDSDEAKPTDSPPSDTLLSPVKEPEGIPQSRPRPTSSKSYTKPPSKILPEYLFDLSSEDIKISKELKKTEFKIEDIKGDQQPKKKIVDQKDNTDWSKILTLGDLIKKGGYKYDKNAIQILYTYDPKQTNPASPVRSATETVFNEQIEFIPNVYNQEGLKTFESEFVPYDMLREKSISQIRKQLGLKYKSGTCTQNFTEKLKETERKSSKSVRSFVPKTTNDIEDDQDKPFFVALFSDKLKMIHNEDSLPGNKIYVYFIKSEFINTYRNSLSYLARSAQLYEKPPVVYNEIKIVDLNDKEKEVTTIEVKDLNLKSFTVDELFQTVAQRVEHEIDDISLFAEREGNIVFLFNKSEIVQSIMNSTGSAMFFFMEVTNKKGLMPRMLRNFKNLAKGSITEDEINNIYIHSGRNSDISISTIQFYM</sequence>
<keyword evidence="3" id="KW-1185">Reference proteome</keyword>
<name>A0ABR2KNY9_9EUKA</name>
<accession>A0ABR2KNY9</accession>